<dbReference type="STRING" id="111015.AXF14_01110"/>
<dbReference type="AlphaFoldDB" id="A0A0X8JCM9"/>
<keyword evidence="1" id="KW-1133">Transmembrane helix</keyword>
<sequence>MTTPSQQAPTTPIVHQSSRSGLRDSVLGTRNLMTVAALAVVGSVIVVPLTYLTAVVATSPHGILVMCALMGAWMVPYLLPGVIINKPGAFAVAGLIMGIVLAFLTPQGPAAILGSLIGAAFVGVPVALTLYRHWTWPVFMASGIVFGGLNAALYATAYQVAMTPGETVLGIVLAVLSCWVAVGACLLMRRTLARSGLGVAR</sequence>
<dbReference type="Proteomes" id="UP000065220">
    <property type="component" value="Chromosome"/>
</dbReference>
<evidence type="ECO:0000256" key="1">
    <source>
        <dbReference type="SAM" id="Phobius"/>
    </source>
</evidence>
<feature type="transmembrane region" description="Helical" evidence="1">
    <location>
        <begin position="32"/>
        <end position="57"/>
    </location>
</feature>
<proteinExistence type="predicted"/>
<feature type="transmembrane region" description="Helical" evidence="1">
    <location>
        <begin position="87"/>
        <end position="104"/>
    </location>
</feature>
<evidence type="ECO:0000313" key="2">
    <source>
        <dbReference type="EMBL" id="AMD86453.1"/>
    </source>
</evidence>
<dbReference type="InterPro" id="IPR017195">
    <property type="entry name" value="ABC_thiamin-permease_prd"/>
</dbReference>
<dbReference type="EMBL" id="CP014228">
    <property type="protein sequence ID" value="AMD86453.1"/>
    <property type="molecule type" value="Genomic_DNA"/>
</dbReference>
<evidence type="ECO:0000313" key="3">
    <source>
        <dbReference type="Proteomes" id="UP000065220"/>
    </source>
</evidence>
<reference evidence="3" key="1">
    <citation type="submission" date="2016-02" db="EMBL/GenBank/DDBJ databases">
        <authorList>
            <person name="Holder M.E."/>
            <person name="Ajami N.J."/>
            <person name="Petrosino J.F."/>
        </authorList>
    </citation>
    <scope>NUCLEOTIDE SEQUENCE [LARGE SCALE GENOMIC DNA]</scope>
    <source>
        <strain evidence="3">CCUG 36733</strain>
    </source>
</reference>
<feature type="transmembrane region" description="Helical" evidence="1">
    <location>
        <begin position="167"/>
        <end position="187"/>
    </location>
</feature>
<keyword evidence="3" id="KW-1185">Reference proteome</keyword>
<protein>
    <submittedName>
        <fullName evidence="2">ABC transporter permease</fullName>
    </submittedName>
</protein>
<feature type="transmembrane region" description="Helical" evidence="1">
    <location>
        <begin position="63"/>
        <end position="80"/>
    </location>
</feature>
<feature type="transmembrane region" description="Helical" evidence="1">
    <location>
        <begin position="110"/>
        <end position="131"/>
    </location>
</feature>
<gene>
    <name evidence="2" type="ORF">AXF14_01110</name>
</gene>
<name>A0A0X8JCM9_ACTRD</name>
<keyword evidence="1" id="KW-0472">Membrane</keyword>
<dbReference type="Pfam" id="PF09819">
    <property type="entry name" value="ABC_cobalt"/>
    <property type="match status" value="1"/>
</dbReference>
<keyword evidence="1" id="KW-0812">Transmembrane</keyword>
<organism evidence="2 3">
    <name type="scientific">Actinomyces radicidentis</name>
    <dbReference type="NCBI Taxonomy" id="111015"/>
    <lineage>
        <taxon>Bacteria</taxon>
        <taxon>Bacillati</taxon>
        <taxon>Actinomycetota</taxon>
        <taxon>Actinomycetes</taxon>
        <taxon>Actinomycetales</taxon>
        <taxon>Actinomycetaceae</taxon>
        <taxon>Actinomyces</taxon>
    </lineage>
</organism>
<feature type="transmembrane region" description="Helical" evidence="1">
    <location>
        <begin position="138"/>
        <end position="161"/>
    </location>
</feature>
<accession>A0A0X8JCM9</accession>
<dbReference type="OrthoDB" id="3259317at2"/>
<dbReference type="KEGG" id="ard:AXF14_01110"/>
<dbReference type="RefSeq" id="WP_067939302.1">
    <property type="nucleotide sequence ID" value="NZ_CAUHMM010000014.1"/>
</dbReference>